<dbReference type="OrthoDB" id="9811352at2"/>
<evidence type="ECO:0000313" key="8">
    <source>
        <dbReference type="Proteomes" id="UP000216107"/>
    </source>
</evidence>
<dbReference type="AlphaFoldDB" id="A0A272EQ11"/>
<evidence type="ECO:0000259" key="5">
    <source>
        <dbReference type="PROSITE" id="PS51352"/>
    </source>
</evidence>
<dbReference type="InterPro" id="IPR036249">
    <property type="entry name" value="Thioredoxin-like_sf"/>
</dbReference>
<keyword evidence="2" id="KW-0201">Cytochrome c-type biogenesis</keyword>
<dbReference type="Proteomes" id="UP000623509">
    <property type="component" value="Unassembled WGS sequence"/>
</dbReference>
<dbReference type="InterPro" id="IPR000866">
    <property type="entry name" value="AhpC/TSA"/>
</dbReference>
<name>A0A272EQ11_9RHOO</name>
<evidence type="ECO:0000313" key="6">
    <source>
        <dbReference type="EMBL" id="KAF7598373.1"/>
    </source>
</evidence>
<dbReference type="GO" id="GO:0016209">
    <property type="term" value="F:antioxidant activity"/>
    <property type="evidence" value="ECO:0007669"/>
    <property type="project" value="InterPro"/>
</dbReference>
<dbReference type="PANTHER" id="PTHR42852">
    <property type="entry name" value="THIOL:DISULFIDE INTERCHANGE PROTEIN DSBE"/>
    <property type="match status" value="1"/>
</dbReference>
<keyword evidence="4" id="KW-0676">Redox-active center</keyword>
<dbReference type="EMBL" id="NMRN01000047">
    <property type="protein sequence ID" value="PAS92116.1"/>
    <property type="molecule type" value="Genomic_DNA"/>
</dbReference>
<dbReference type="GO" id="GO:0017004">
    <property type="term" value="P:cytochrome complex assembly"/>
    <property type="evidence" value="ECO:0007669"/>
    <property type="project" value="UniProtKB-KW"/>
</dbReference>
<dbReference type="InterPro" id="IPR013766">
    <property type="entry name" value="Thioredoxin_domain"/>
</dbReference>
<protein>
    <submittedName>
        <fullName evidence="7">Thioredoxin</fullName>
    </submittedName>
    <submittedName>
        <fullName evidence="6">TlpA family protein disulfide reductase</fullName>
    </submittedName>
</protein>
<comment type="caution">
    <text evidence="7">The sequence shown here is derived from an EMBL/GenBank/DDBJ whole genome shotgun (WGS) entry which is preliminary data.</text>
</comment>
<organism evidence="7 8">
    <name type="scientific">Candidatus Dactylopiibacterium carminicum</name>
    <dbReference type="NCBI Taxonomy" id="857335"/>
    <lineage>
        <taxon>Bacteria</taxon>
        <taxon>Pseudomonadati</taxon>
        <taxon>Pseudomonadota</taxon>
        <taxon>Betaproteobacteria</taxon>
        <taxon>Rhodocyclales</taxon>
        <taxon>Rhodocyclaceae</taxon>
        <taxon>Candidatus Dactylopiibacterium</taxon>
    </lineage>
</organism>
<accession>A0A272EQ11</accession>
<comment type="subcellular location">
    <subcellularLocation>
        <location evidence="1">Cell envelope</location>
    </subcellularLocation>
</comment>
<dbReference type="SUPFAM" id="SSF52833">
    <property type="entry name" value="Thioredoxin-like"/>
    <property type="match status" value="1"/>
</dbReference>
<dbReference type="Proteomes" id="UP000216107">
    <property type="component" value="Unassembled WGS sequence"/>
</dbReference>
<dbReference type="RefSeq" id="WP_095525413.1">
    <property type="nucleotide sequence ID" value="NZ_MDUX01000051.1"/>
</dbReference>
<dbReference type="Pfam" id="PF00578">
    <property type="entry name" value="AhpC-TSA"/>
    <property type="match status" value="1"/>
</dbReference>
<dbReference type="InterPro" id="IPR050553">
    <property type="entry name" value="Thioredoxin_ResA/DsbE_sf"/>
</dbReference>
<evidence type="ECO:0000313" key="7">
    <source>
        <dbReference type="EMBL" id="PAS92116.1"/>
    </source>
</evidence>
<proteinExistence type="predicted"/>
<dbReference type="InterPro" id="IPR006311">
    <property type="entry name" value="TAT_signal"/>
</dbReference>
<dbReference type="GO" id="GO:0030313">
    <property type="term" value="C:cell envelope"/>
    <property type="evidence" value="ECO:0007669"/>
    <property type="project" value="UniProtKB-SubCell"/>
</dbReference>
<gene>
    <name evidence="6" type="ORF">BGI27_13610</name>
    <name evidence="7" type="ORF">CGU29_12975</name>
</gene>
<dbReference type="GO" id="GO:0016491">
    <property type="term" value="F:oxidoreductase activity"/>
    <property type="evidence" value="ECO:0007669"/>
    <property type="project" value="InterPro"/>
</dbReference>
<feature type="domain" description="Thioredoxin" evidence="5">
    <location>
        <begin position="39"/>
        <end position="180"/>
    </location>
</feature>
<keyword evidence="9" id="KW-1185">Reference proteome</keyword>
<dbReference type="PANTHER" id="PTHR42852:SF6">
    <property type="entry name" value="THIOL:DISULFIDE INTERCHANGE PROTEIN DSBE"/>
    <property type="match status" value="1"/>
</dbReference>
<dbReference type="EMBL" id="MDUX01000051">
    <property type="protein sequence ID" value="KAF7598373.1"/>
    <property type="molecule type" value="Genomic_DNA"/>
</dbReference>
<dbReference type="PROSITE" id="PS51318">
    <property type="entry name" value="TAT"/>
    <property type="match status" value="1"/>
</dbReference>
<reference evidence="7 8" key="2">
    <citation type="submission" date="2017-07" db="EMBL/GenBank/DDBJ databases">
        <title>Candidatus Dactylopiibacterium carminicum, a nitrogen-fixing symbiont of the cochineal insect Dactylopius coccus and Dactylopius opuntiae (Hemiptera: Coccoidea: Dactylopiidae).</title>
        <authorList>
            <person name="Vera A."/>
        </authorList>
    </citation>
    <scope>NUCLEOTIDE SEQUENCE [LARGE SCALE GENOMIC DNA]</scope>
    <source>
        <strain evidence="7 8">NFDCM</strain>
    </source>
</reference>
<sequence length="185" mass="19907">MRPERRRLLGVGGALLLGASAGWLARERRPDPGVPESARAALQALLASSMPDLAGLPQPLVGWRGHPLLINFWASWCQPCRAEMPLLDTVSRRHAGQGLRVLGIAWDTAENARAFLQEFPVSYPVLLADDAIAERLVALGNPAQGIPFSLFVTALGEIASLRLGAFSAQELDDRLEAILPRMGAS</sequence>
<dbReference type="Gene3D" id="3.40.30.10">
    <property type="entry name" value="Glutaredoxin"/>
    <property type="match status" value="1"/>
</dbReference>
<evidence type="ECO:0000256" key="4">
    <source>
        <dbReference type="ARBA" id="ARBA00023284"/>
    </source>
</evidence>
<dbReference type="CDD" id="cd02966">
    <property type="entry name" value="TlpA_like_family"/>
    <property type="match status" value="1"/>
</dbReference>
<keyword evidence="3" id="KW-1015">Disulfide bond</keyword>
<reference evidence="6 9" key="1">
    <citation type="submission" date="2016-08" db="EMBL/GenBank/DDBJ databases">
        <title>Candidatus Dactylopiibacterium carminicum genome sequence.</title>
        <authorList>
            <person name="Ramirez-Puebla S.T."/>
            <person name="Ormeno-Orrillo E."/>
            <person name="Vera-Ponce De Leon A."/>
            <person name="Luis L."/>
            <person name="Sanchez-Flores A."/>
            <person name="Monica R."/>
            <person name="Martinez-Romero E."/>
        </authorList>
    </citation>
    <scope>NUCLEOTIDE SEQUENCE [LARGE SCALE GENOMIC DNA]</scope>
    <source>
        <strain evidence="6">END1</strain>
    </source>
</reference>
<evidence type="ECO:0000256" key="2">
    <source>
        <dbReference type="ARBA" id="ARBA00022748"/>
    </source>
</evidence>
<evidence type="ECO:0000256" key="3">
    <source>
        <dbReference type="ARBA" id="ARBA00023157"/>
    </source>
</evidence>
<dbReference type="PROSITE" id="PS51352">
    <property type="entry name" value="THIOREDOXIN_2"/>
    <property type="match status" value="1"/>
</dbReference>
<evidence type="ECO:0000256" key="1">
    <source>
        <dbReference type="ARBA" id="ARBA00004196"/>
    </source>
</evidence>
<evidence type="ECO:0000313" key="9">
    <source>
        <dbReference type="Proteomes" id="UP000623509"/>
    </source>
</evidence>